<feature type="transmembrane region" description="Helical" evidence="6">
    <location>
        <begin position="95"/>
        <end position="115"/>
    </location>
</feature>
<keyword evidence="8" id="KW-1185">Reference proteome</keyword>
<feature type="transmembrane region" description="Helical" evidence="6">
    <location>
        <begin position="215"/>
        <end position="236"/>
    </location>
</feature>
<feature type="transmembrane region" description="Helical" evidence="6">
    <location>
        <begin position="12"/>
        <end position="33"/>
    </location>
</feature>
<dbReference type="CDD" id="cd06579">
    <property type="entry name" value="TM_PBP1_transp_AraH_like"/>
    <property type="match status" value="1"/>
</dbReference>
<evidence type="ECO:0000313" key="8">
    <source>
        <dbReference type="Proteomes" id="UP001461341"/>
    </source>
</evidence>
<keyword evidence="5 6" id="KW-0472">Membrane</keyword>
<accession>A0ABZ2YAZ0</accession>
<dbReference type="InterPro" id="IPR001851">
    <property type="entry name" value="ABC_transp_permease"/>
</dbReference>
<reference evidence="7 8" key="1">
    <citation type="submission" date="2023-03" db="EMBL/GenBank/DDBJ databases">
        <title>Novel Species.</title>
        <authorList>
            <person name="Ma S."/>
        </authorList>
    </citation>
    <scope>NUCLEOTIDE SEQUENCE [LARGE SCALE GENOMIC DNA]</scope>
    <source>
        <strain evidence="7 8">B11</strain>
    </source>
</reference>
<dbReference type="RefSeq" id="WP_369018329.1">
    <property type="nucleotide sequence ID" value="NZ_CP121689.1"/>
</dbReference>
<feature type="transmembrane region" description="Helical" evidence="6">
    <location>
        <begin position="293"/>
        <end position="309"/>
    </location>
</feature>
<evidence type="ECO:0000313" key="7">
    <source>
        <dbReference type="EMBL" id="WZL76171.1"/>
    </source>
</evidence>
<gene>
    <name evidence="7" type="ORF">QBE54_00115</name>
</gene>
<keyword evidence="2" id="KW-1003">Cell membrane</keyword>
<evidence type="ECO:0000256" key="5">
    <source>
        <dbReference type="ARBA" id="ARBA00023136"/>
    </source>
</evidence>
<protein>
    <submittedName>
        <fullName evidence="7">ABC transporter permease</fullName>
    </submittedName>
</protein>
<feature type="transmembrane region" description="Helical" evidence="6">
    <location>
        <begin position="62"/>
        <end position="88"/>
    </location>
</feature>
<organism evidence="7 8">
    <name type="scientific">Thermatribacter velox</name>
    <dbReference type="NCBI Taxonomy" id="3039681"/>
    <lineage>
        <taxon>Bacteria</taxon>
        <taxon>Pseudomonadati</taxon>
        <taxon>Atribacterota</taxon>
        <taxon>Atribacteria</taxon>
        <taxon>Atribacterales</taxon>
        <taxon>Thermatribacteraceae</taxon>
        <taxon>Thermatribacter</taxon>
    </lineage>
</organism>
<dbReference type="Pfam" id="PF02653">
    <property type="entry name" value="BPD_transp_2"/>
    <property type="match status" value="1"/>
</dbReference>
<feature type="transmembrane region" description="Helical" evidence="6">
    <location>
        <begin position="161"/>
        <end position="183"/>
    </location>
</feature>
<evidence type="ECO:0000256" key="4">
    <source>
        <dbReference type="ARBA" id="ARBA00022989"/>
    </source>
</evidence>
<keyword evidence="4 6" id="KW-1133">Transmembrane helix</keyword>
<evidence type="ECO:0000256" key="1">
    <source>
        <dbReference type="ARBA" id="ARBA00004651"/>
    </source>
</evidence>
<evidence type="ECO:0000256" key="3">
    <source>
        <dbReference type="ARBA" id="ARBA00022692"/>
    </source>
</evidence>
<name>A0ABZ2YAZ0_9BACT</name>
<feature type="transmembrane region" description="Helical" evidence="6">
    <location>
        <begin position="121"/>
        <end position="141"/>
    </location>
</feature>
<sequence length="319" mass="33329">MKSLNNQKSTLNVLRGLGSVIGLVGLCVILSIITPTFYKGSNILNILRQVSDISILAAGETFVILTGGIDLSVGSVLGFCGVILASVLKTTGSTLMGILVGLGLGSLLGFTNGMLVSKGGLPPFCATLGMMAVARGLAFVYTQGRPISSFEKSFRFLGTGYLGFIPMPVIIAFLVYLLVFIILKQTVFGRYVYSIGSNETATRLSGIKTDYYKTMVYTISGFMAGLGAVILTARINSGHPLAGQNYELDAIAAVVIGGTSLSGGEGSILGTLVGALIMGVIRNGLNLINVDPFWQQVVIGIVIIAAVLADSRAKMGRGR</sequence>
<dbReference type="Proteomes" id="UP001461341">
    <property type="component" value="Chromosome"/>
</dbReference>
<keyword evidence="3 6" id="KW-0812">Transmembrane</keyword>
<dbReference type="EMBL" id="CP121689">
    <property type="protein sequence ID" value="WZL76171.1"/>
    <property type="molecule type" value="Genomic_DNA"/>
</dbReference>
<proteinExistence type="predicted"/>
<comment type="subcellular location">
    <subcellularLocation>
        <location evidence="1">Cell membrane</location>
        <topology evidence="1">Multi-pass membrane protein</topology>
    </subcellularLocation>
</comment>
<feature type="transmembrane region" description="Helical" evidence="6">
    <location>
        <begin position="248"/>
        <end position="281"/>
    </location>
</feature>
<evidence type="ECO:0000256" key="6">
    <source>
        <dbReference type="SAM" id="Phobius"/>
    </source>
</evidence>
<dbReference type="PANTHER" id="PTHR32196">
    <property type="entry name" value="ABC TRANSPORTER PERMEASE PROTEIN YPHD-RELATED-RELATED"/>
    <property type="match status" value="1"/>
</dbReference>
<dbReference type="PANTHER" id="PTHR32196:SF72">
    <property type="entry name" value="RIBOSE IMPORT PERMEASE PROTEIN RBSC"/>
    <property type="match status" value="1"/>
</dbReference>
<evidence type="ECO:0000256" key="2">
    <source>
        <dbReference type="ARBA" id="ARBA00022475"/>
    </source>
</evidence>